<keyword evidence="12" id="KW-1185">Reference proteome</keyword>
<dbReference type="PANTHER" id="PTHR11334">
    <property type="entry name" value="MAS-RELATED G-PROTEIN COUPLED RECEPTOR"/>
    <property type="match status" value="1"/>
</dbReference>
<dbReference type="OrthoDB" id="9216325at2759"/>
<evidence type="ECO:0000313" key="11">
    <source>
        <dbReference type="EMBL" id="RMB98064.1"/>
    </source>
</evidence>
<keyword evidence="7" id="KW-0675">Receptor</keyword>
<feature type="transmembrane region" description="Helical" evidence="9">
    <location>
        <begin position="40"/>
        <end position="56"/>
    </location>
</feature>
<evidence type="ECO:0008006" key="13">
    <source>
        <dbReference type="Google" id="ProtNLM"/>
    </source>
</evidence>
<feature type="signal peptide" evidence="10">
    <location>
        <begin position="1"/>
        <end position="16"/>
    </location>
</feature>
<feature type="chain" id="PRO_5018164493" description="G-protein coupled receptors family 1 profile domain-containing protein" evidence="10">
    <location>
        <begin position="17"/>
        <end position="107"/>
    </location>
</feature>
<organism evidence="11 12">
    <name type="scientific">Hirundo rustica rustica</name>
    <dbReference type="NCBI Taxonomy" id="333673"/>
    <lineage>
        <taxon>Eukaryota</taxon>
        <taxon>Metazoa</taxon>
        <taxon>Chordata</taxon>
        <taxon>Craniata</taxon>
        <taxon>Vertebrata</taxon>
        <taxon>Euteleostomi</taxon>
        <taxon>Archelosauria</taxon>
        <taxon>Archosauria</taxon>
        <taxon>Dinosauria</taxon>
        <taxon>Saurischia</taxon>
        <taxon>Theropoda</taxon>
        <taxon>Coelurosauria</taxon>
        <taxon>Aves</taxon>
        <taxon>Neognathae</taxon>
        <taxon>Neoaves</taxon>
        <taxon>Telluraves</taxon>
        <taxon>Australaves</taxon>
        <taxon>Passeriformes</taxon>
        <taxon>Sylvioidea</taxon>
        <taxon>Hirundinidae</taxon>
        <taxon>Hirundo</taxon>
    </lineage>
</organism>
<dbReference type="Proteomes" id="UP000269221">
    <property type="component" value="Unassembled WGS sequence"/>
</dbReference>
<reference evidence="11 12" key="1">
    <citation type="submission" date="2018-07" db="EMBL/GenBank/DDBJ databases">
        <title>A high quality draft genome assembly of the barn swallow (H. rustica rustica).</title>
        <authorList>
            <person name="Formenti G."/>
            <person name="Chiara M."/>
            <person name="Poveda L."/>
            <person name="Francoijs K.-J."/>
            <person name="Bonisoli-Alquati A."/>
            <person name="Canova L."/>
            <person name="Gianfranceschi L."/>
            <person name="Horner D.S."/>
            <person name="Saino N."/>
        </authorList>
    </citation>
    <scope>NUCLEOTIDE SEQUENCE [LARGE SCALE GENOMIC DNA]</scope>
    <source>
        <strain evidence="11">Chelidonia</strain>
        <tissue evidence="11">Blood</tissue>
    </source>
</reference>
<evidence type="ECO:0000256" key="2">
    <source>
        <dbReference type="ARBA" id="ARBA00022475"/>
    </source>
</evidence>
<keyword evidence="3 9" id="KW-0812">Transmembrane</keyword>
<keyword evidence="8" id="KW-0807">Transducer</keyword>
<evidence type="ECO:0000256" key="6">
    <source>
        <dbReference type="ARBA" id="ARBA00023136"/>
    </source>
</evidence>
<sequence length="107" mass="12146">MYALILLLFVAPTVISSTIKFFKDRRGSKKQQPKRRDIVIFLMKLFILLLSVCNVLQQLVDTFLPSEVLFLLNCIHSSIKPFIYFVAGSVLEQLLLEVPPALPPEGL</sequence>
<protein>
    <recommendedName>
        <fullName evidence="13">G-protein coupled receptors family 1 profile domain-containing protein</fullName>
    </recommendedName>
</protein>
<dbReference type="GO" id="GO:0004930">
    <property type="term" value="F:G protein-coupled receptor activity"/>
    <property type="evidence" value="ECO:0007669"/>
    <property type="project" value="UniProtKB-KW"/>
</dbReference>
<evidence type="ECO:0000256" key="8">
    <source>
        <dbReference type="ARBA" id="ARBA00023224"/>
    </source>
</evidence>
<evidence type="ECO:0000256" key="5">
    <source>
        <dbReference type="ARBA" id="ARBA00023040"/>
    </source>
</evidence>
<evidence type="ECO:0000256" key="4">
    <source>
        <dbReference type="ARBA" id="ARBA00022989"/>
    </source>
</evidence>
<name>A0A3M0JB78_HIRRU</name>
<proteinExistence type="predicted"/>
<dbReference type="AlphaFoldDB" id="A0A3M0JB78"/>
<dbReference type="InterPro" id="IPR026234">
    <property type="entry name" value="MRGPCRFAMILY"/>
</dbReference>
<gene>
    <name evidence="11" type="ORF">DUI87_25542</name>
</gene>
<dbReference type="GO" id="GO:0005886">
    <property type="term" value="C:plasma membrane"/>
    <property type="evidence" value="ECO:0007669"/>
    <property type="project" value="UniProtKB-SubCell"/>
</dbReference>
<evidence type="ECO:0000256" key="1">
    <source>
        <dbReference type="ARBA" id="ARBA00004651"/>
    </source>
</evidence>
<comment type="caution">
    <text evidence="11">The sequence shown here is derived from an EMBL/GenBank/DDBJ whole genome shotgun (WGS) entry which is preliminary data.</text>
</comment>
<keyword evidence="4 9" id="KW-1133">Transmembrane helix</keyword>
<keyword evidence="10" id="KW-0732">Signal</keyword>
<accession>A0A3M0JB78</accession>
<comment type="subcellular location">
    <subcellularLocation>
        <location evidence="1">Cell membrane</location>
        <topology evidence="1">Multi-pass membrane protein</topology>
    </subcellularLocation>
</comment>
<keyword evidence="5" id="KW-0297">G-protein coupled receptor</keyword>
<dbReference type="EMBL" id="QRBI01000154">
    <property type="protein sequence ID" value="RMB98064.1"/>
    <property type="molecule type" value="Genomic_DNA"/>
</dbReference>
<keyword evidence="6 9" id="KW-0472">Membrane</keyword>
<evidence type="ECO:0000256" key="3">
    <source>
        <dbReference type="ARBA" id="ARBA00022692"/>
    </source>
</evidence>
<evidence type="ECO:0000256" key="10">
    <source>
        <dbReference type="SAM" id="SignalP"/>
    </source>
</evidence>
<evidence type="ECO:0000256" key="7">
    <source>
        <dbReference type="ARBA" id="ARBA00023170"/>
    </source>
</evidence>
<evidence type="ECO:0000256" key="9">
    <source>
        <dbReference type="SAM" id="Phobius"/>
    </source>
</evidence>
<keyword evidence="2" id="KW-1003">Cell membrane</keyword>
<dbReference type="PANTHER" id="PTHR11334:SF29">
    <property type="entry name" value="MAS-RELATED G-PROTEIN COUPLED RECEPTOR MEMBER X2"/>
    <property type="match status" value="1"/>
</dbReference>
<evidence type="ECO:0000313" key="12">
    <source>
        <dbReference type="Proteomes" id="UP000269221"/>
    </source>
</evidence>